<keyword evidence="4" id="KW-0804">Transcription</keyword>
<evidence type="ECO:0000256" key="3">
    <source>
        <dbReference type="ARBA" id="ARBA00023125"/>
    </source>
</evidence>
<keyword evidence="3" id="KW-0238">DNA-binding</keyword>
<dbReference type="STRING" id="1302250.GCA_001313225_02104"/>
<dbReference type="PROSITE" id="PS50937">
    <property type="entry name" value="HTH_MERR_2"/>
    <property type="match status" value="1"/>
</dbReference>
<dbReference type="RefSeq" id="WP_159459456.1">
    <property type="nucleotide sequence ID" value="NZ_BCMG01000003.1"/>
</dbReference>
<dbReference type="GO" id="GO:0003677">
    <property type="term" value="F:DNA binding"/>
    <property type="evidence" value="ECO:0007669"/>
    <property type="project" value="UniProtKB-KW"/>
</dbReference>
<reference evidence="6 7" key="1">
    <citation type="submission" date="2015-11" db="EMBL/GenBank/DDBJ databases">
        <title>Draft genome sequences of new species of the genus Lactobacillus isolated from orchardgrass silage.</title>
        <authorList>
            <person name="Tohno M."/>
            <person name="Tanizawa Y."/>
            <person name="Arita M."/>
        </authorList>
    </citation>
    <scope>NUCLEOTIDE SEQUENCE [LARGE SCALE GENOMIC DNA]</scope>
    <source>
        <strain evidence="6 7">IWT126</strain>
    </source>
</reference>
<dbReference type="PANTHER" id="PTHR30204">
    <property type="entry name" value="REDOX-CYCLING DRUG-SENSING TRANSCRIPTIONAL ACTIVATOR SOXR"/>
    <property type="match status" value="1"/>
</dbReference>
<keyword evidence="2" id="KW-0805">Transcription regulation</keyword>
<organism evidence="6 7">
    <name type="scientific">Secundilactobacillus silagei JCM 19001</name>
    <dbReference type="NCBI Taxonomy" id="1302250"/>
    <lineage>
        <taxon>Bacteria</taxon>
        <taxon>Bacillati</taxon>
        <taxon>Bacillota</taxon>
        <taxon>Bacilli</taxon>
        <taxon>Lactobacillales</taxon>
        <taxon>Lactobacillaceae</taxon>
        <taxon>Secundilactobacillus</taxon>
    </lineage>
</organism>
<dbReference type="PRINTS" id="PR00040">
    <property type="entry name" value="HTHMERR"/>
</dbReference>
<evidence type="ECO:0000256" key="4">
    <source>
        <dbReference type="ARBA" id="ARBA00023163"/>
    </source>
</evidence>
<gene>
    <name evidence="6" type="primary">merR_5</name>
    <name evidence="6" type="ORF">IWT126_00818</name>
</gene>
<proteinExistence type="predicted"/>
<evidence type="ECO:0000256" key="2">
    <source>
        <dbReference type="ARBA" id="ARBA00023015"/>
    </source>
</evidence>
<keyword evidence="1" id="KW-0678">Repressor</keyword>
<protein>
    <submittedName>
        <fullName evidence="6">MerR family transcriptional regulator</fullName>
    </submittedName>
</protein>
<dbReference type="OrthoDB" id="9791488at2"/>
<dbReference type="InterPro" id="IPR000551">
    <property type="entry name" value="MerR-type_HTH_dom"/>
</dbReference>
<dbReference type="AlphaFoldDB" id="A0A1Z5IGC4"/>
<dbReference type="Proteomes" id="UP000198402">
    <property type="component" value="Unassembled WGS sequence"/>
</dbReference>
<dbReference type="Gene3D" id="1.10.1660.10">
    <property type="match status" value="1"/>
</dbReference>
<dbReference type="Pfam" id="PF13411">
    <property type="entry name" value="MerR_1"/>
    <property type="match status" value="1"/>
</dbReference>
<evidence type="ECO:0000256" key="1">
    <source>
        <dbReference type="ARBA" id="ARBA00022491"/>
    </source>
</evidence>
<comment type="caution">
    <text evidence="6">The sequence shown here is derived from an EMBL/GenBank/DDBJ whole genome shotgun (WGS) entry which is preliminary data.</text>
</comment>
<sequence length="198" mass="23029">MESIQAVAKLTDLTVSTLRYYDQLGLLPNLTRNQNGYRQFSERDVSDVNLVKCFREVGVPIKQIKKIVASTDLNQKTVEQRLKVLKEQQETLRMQRRQIDISLLALQVKTARYEAILTDPNRVDHGEAKLVQYFVKYARPNQQQYVTKRLTALFEQFKQHQTKPAILKDSYTELKDCFQPECLAEVQAAFELLTGLQY</sequence>
<dbReference type="EMBL" id="BCMG01000003">
    <property type="protein sequence ID" value="GAX00803.1"/>
    <property type="molecule type" value="Genomic_DNA"/>
</dbReference>
<name>A0A1Z5IGC4_9LACO</name>
<keyword evidence="7" id="KW-1185">Reference proteome</keyword>
<dbReference type="InterPro" id="IPR047057">
    <property type="entry name" value="MerR_fam"/>
</dbReference>
<dbReference type="CDD" id="cd01109">
    <property type="entry name" value="HTH_YyaN"/>
    <property type="match status" value="1"/>
</dbReference>
<dbReference type="SMART" id="SM00422">
    <property type="entry name" value="HTH_MERR"/>
    <property type="match status" value="1"/>
</dbReference>
<evidence type="ECO:0000313" key="7">
    <source>
        <dbReference type="Proteomes" id="UP000198402"/>
    </source>
</evidence>
<accession>A0A1Z5IGC4</accession>
<feature type="domain" description="HTH merR-type" evidence="5">
    <location>
        <begin position="1"/>
        <end position="70"/>
    </location>
</feature>
<dbReference type="GO" id="GO:0003700">
    <property type="term" value="F:DNA-binding transcription factor activity"/>
    <property type="evidence" value="ECO:0007669"/>
    <property type="project" value="InterPro"/>
</dbReference>
<evidence type="ECO:0000313" key="6">
    <source>
        <dbReference type="EMBL" id="GAX00803.1"/>
    </source>
</evidence>
<dbReference type="InterPro" id="IPR009061">
    <property type="entry name" value="DNA-bd_dom_put_sf"/>
</dbReference>
<dbReference type="SUPFAM" id="SSF46955">
    <property type="entry name" value="Putative DNA-binding domain"/>
    <property type="match status" value="1"/>
</dbReference>
<dbReference type="PANTHER" id="PTHR30204:SF69">
    <property type="entry name" value="MERR-FAMILY TRANSCRIPTIONAL REGULATOR"/>
    <property type="match status" value="1"/>
</dbReference>
<evidence type="ECO:0000259" key="5">
    <source>
        <dbReference type="PROSITE" id="PS50937"/>
    </source>
</evidence>